<reference evidence="2" key="1">
    <citation type="submission" date="2019-08" db="EMBL/GenBank/DDBJ databases">
        <authorList>
            <person name="Kucharzyk K."/>
            <person name="Murdoch R.W."/>
            <person name="Higgins S."/>
            <person name="Loffler F."/>
        </authorList>
    </citation>
    <scope>NUCLEOTIDE SEQUENCE</scope>
</reference>
<feature type="region of interest" description="Disordered" evidence="1">
    <location>
        <begin position="96"/>
        <end position="132"/>
    </location>
</feature>
<feature type="region of interest" description="Disordered" evidence="1">
    <location>
        <begin position="1"/>
        <end position="23"/>
    </location>
</feature>
<comment type="caution">
    <text evidence="2">The sequence shown here is derived from an EMBL/GenBank/DDBJ whole genome shotgun (WGS) entry which is preliminary data.</text>
</comment>
<evidence type="ECO:0000256" key="1">
    <source>
        <dbReference type="SAM" id="MobiDB-lite"/>
    </source>
</evidence>
<protein>
    <submittedName>
        <fullName evidence="2">Uncharacterized protein</fullName>
    </submittedName>
</protein>
<dbReference type="AlphaFoldDB" id="A0A645HG66"/>
<organism evidence="2">
    <name type="scientific">bioreactor metagenome</name>
    <dbReference type="NCBI Taxonomy" id="1076179"/>
    <lineage>
        <taxon>unclassified sequences</taxon>
        <taxon>metagenomes</taxon>
        <taxon>ecological metagenomes</taxon>
    </lineage>
</organism>
<accession>A0A645HG66</accession>
<dbReference type="EMBL" id="VSSQ01092965">
    <property type="protein sequence ID" value="MPN38001.1"/>
    <property type="molecule type" value="Genomic_DNA"/>
</dbReference>
<sequence length="132" mass="13734">MRVAPVAGGHGLAASVDEGQRGSSAGAVGLPQLAVEPVHLGGSERVAERALEFGIERQHLGQGAVAVYALHHGLGIERELALHAFAFIVQRGLQRDATGGPHAQQHAAEDDDKGQKQSVSGKVSRKTHDEVG</sequence>
<name>A0A645HG66_9ZZZZ</name>
<gene>
    <name evidence="2" type="ORF">SDC9_185523</name>
</gene>
<proteinExistence type="predicted"/>
<evidence type="ECO:0000313" key="2">
    <source>
        <dbReference type="EMBL" id="MPN38001.1"/>
    </source>
</evidence>